<dbReference type="SUPFAM" id="SSF55486">
    <property type="entry name" value="Metalloproteases ('zincins'), catalytic domain"/>
    <property type="match status" value="1"/>
</dbReference>
<evidence type="ECO:0000313" key="2">
    <source>
        <dbReference type="Proteomes" id="UP000288405"/>
    </source>
</evidence>
<gene>
    <name evidence="1" type="ORF">CWE11_08635</name>
</gene>
<dbReference type="RefSeq" id="WP_126777212.1">
    <property type="nucleotide sequence ID" value="NZ_PIPM01000008.1"/>
</dbReference>
<organism evidence="1 2">
    <name type="scientific">Aliidiomarina sanyensis</name>
    <dbReference type="NCBI Taxonomy" id="1249555"/>
    <lineage>
        <taxon>Bacteria</taxon>
        <taxon>Pseudomonadati</taxon>
        <taxon>Pseudomonadota</taxon>
        <taxon>Gammaproteobacteria</taxon>
        <taxon>Alteromonadales</taxon>
        <taxon>Idiomarinaceae</taxon>
        <taxon>Aliidiomarina</taxon>
    </lineage>
</organism>
<accession>A0A432WER9</accession>
<comment type="caution">
    <text evidence="1">The sequence shown here is derived from an EMBL/GenBank/DDBJ whole genome shotgun (WGS) entry which is preliminary data.</text>
</comment>
<reference evidence="1 2" key="1">
    <citation type="journal article" date="2011" name="Front. Microbiol.">
        <title>Genomic signatures of strain selection and enhancement in Bacillus atrophaeus var. globigii, a historical biowarfare simulant.</title>
        <authorList>
            <person name="Gibbons H.S."/>
            <person name="Broomall S.M."/>
            <person name="McNew L.A."/>
            <person name="Daligault H."/>
            <person name="Chapman C."/>
            <person name="Bruce D."/>
            <person name="Karavis M."/>
            <person name="Krepps M."/>
            <person name="McGregor P.A."/>
            <person name="Hong C."/>
            <person name="Park K.H."/>
            <person name="Akmal A."/>
            <person name="Feldman A."/>
            <person name="Lin J.S."/>
            <person name="Chang W.E."/>
            <person name="Higgs B.W."/>
            <person name="Demirev P."/>
            <person name="Lindquist J."/>
            <person name="Liem A."/>
            <person name="Fochler E."/>
            <person name="Read T.D."/>
            <person name="Tapia R."/>
            <person name="Johnson S."/>
            <person name="Bishop-Lilly K.A."/>
            <person name="Detter C."/>
            <person name="Han C."/>
            <person name="Sozhamannan S."/>
            <person name="Rosenzweig C.N."/>
            <person name="Skowronski E.W."/>
        </authorList>
    </citation>
    <scope>NUCLEOTIDE SEQUENCE [LARGE SCALE GENOMIC DNA]</scope>
    <source>
        <strain evidence="1 2">GYP-17</strain>
    </source>
</reference>
<dbReference type="EMBL" id="PIPM01000008">
    <property type="protein sequence ID" value="RUO31393.1"/>
    <property type="molecule type" value="Genomic_DNA"/>
</dbReference>
<name>A0A432WER9_9GAMM</name>
<dbReference type="AlphaFoldDB" id="A0A432WER9"/>
<dbReference type="InterPro" id="IPR024079">
    <property type="entry name" value="MetalloPept_cat_dom_sf"/>
</dbReference>
<keyword evidence="2" id="KW-1185">Reference proteome</keyword>
<dbReference type="OrthoDB" id="6313889at2"/>
<protein>
    <submittedName>
        <fullName evidence="1">Uncharacterized protein</fullName>
    </submittedName>
</protein>
<sequence>MKTSGPLEAAITAALFAAAVSFAVWQFSPSAKFEDESIPTAVMDGSALVSDTSCRLQLQLIAPLHRREHFIERLSYVQEQFAHGGLSICATHFPADDIAQCNGSSRRVECDLDWSALPEPVEGMHTVTLVASGRGVANTRNGIVFVPEQASGLLLQHEIGHALGLADEYPMRARLAEAFCSGSFSFQPLNLVLTSSDVMTYEEKQMLRNRIPWIAHLEAPIATERDDGLWTLGTPEAYEEQIGLFPAATCDATATFAWKPLAEVTFMEHHELGSVPDLYLKLIDERLE</sequence>
<dbReference type="Proteomes" id="UP000288405">
    <property type="component" value="Unassembled WGS sequence"/>
</dbReference>
<dbReference type="GO" id="GO:0008237">
    <property type="term" value="F:metallopeptidase activity"/>
    <property type="evidence" value="ECO:0007669"/>
    <property type="project" value="InterPro"/>
</dbReference>
<dbReference type="Gene3D" id="3.40.390.10">
    <property type="entry name" value="Collagenase (Catalytic Domain)"/>
    <property type="match status" value="1"/>
</dbReference>
<evidence type="ECO:0000313" key="1">
    <source>
        <dbReference type="EMBL" id="RUO31393.1"/>
    </source>
</evidence>
<proteinExistence type="predicted"/>